<feature type="transmembrane region" description="Helical" evidence="8">
    <location>
        <begin position="245"/>
        <end position="265"/>
    </location>
</feature>
<name>A0A024EA03_9PSED</name>
<keyword evidence="3" id="KW-1003">Cell membrane</keyword>
<dbReference type="RefSeq" id="WP_010463335.1">
    <property type="nucleotide sequence ID" value="NZ_CP005960.1"/>
</dbReference>
<gene>
    <name evidence="9" type="ORF">OU5_2553</name>
</gene>
<evidence type="ECO:0000256" key="3">
    <source>
        <dbReference type="ARBA" id="ARBA00022475"/>
    </source>
</evidence>
<evidence type="ECO:0000256" key="8">
    <source>
        <dbReference type="SAM" id="Phobius"/>
    </source>
</evidence>
<feature type="transmembrane region" description="Helical" evidence="8">
    <location>
        <begin position="217"/>
        <end position="239"/>
    </location>
</feature>
<keyword evidence="5" id="KW-0862">Zinc</keyword>
<evidence type="ECO:0000256" key="1">
    <source>
        <dbReference type="ARBA" id="ARBA00004651"/>
    </source>
</evidence>
<evidence type="ECO:0000256" key="4">
    <source>
        <dbReference type="ARBA" id="ARBA00022692"/>
    </source>
</evidence>
<evidence type="ECO:0000256" key="7">
    <source>
        <dbReference type="ARBA" id="ARBA00023136"/>
    </source>
</evidence>
<dbReference type="OrthoDB" id="9787346at2"/>
<dbReference type="HOGENOM" id="CLU_015114_1_2_6"/>
<keyword evidence="7 8" id="KW-0472">Membrane</keyword>
<comment type="similarity">
    <text evidence="2">Belongs to the ZIP transporter (TC 2.A.5) family.</text>
</comment>
<evidence type="ECO:0000313" key="9">
    <source>
        <dbReference type="EMBL" id="AHZ69632.1"/>
    </source>
</evidence>
<dbReference type="PANTHER" id="PTHR11040:SF211">
    <property type="entry name" value="ZINC TRANSPORTER ZIP11"/>
    <property type="match status" value="1"/>
</dbReference>
<protein>
    <submittedName>
        <fullName evidence="9">Putative transport-related membrane protein</fullName>
    </submittedName>
</protein>
<organism evidence="9 10">
    <name type="scientific">Pseudomonas mandelii JR-1</name>
    <dbReference type="NCBI Taxonomy" id="1147786"/>
    <lineage>
        <taxon>Bacteria</taxon>
        <taxon>Pseudomonadati</taxon>
        <taxon>Pseudomonadota</taxon>
        <taxon>Gammaproteobacteria</taxon>
        <taxon>Pseudomonadales</taxon>
        <taxon>Pseudomonadaceae</taxon>
        <taxon>Pseudomonas</taxon>
    </lineage>
</organism>
<feature type="transmembrane region" description="Helical" evidence="8">
    <location>
        <begin position="277"/>
        <end position="296"/>
    </location>
</feature>
<proteinExistence type="inferred from homology"/>
<dbReference type="GO" id="GO:0005886">
    <property type="term" value="C:plasma membrane"/>
    <property type="evidence" value="ECO:0007669"/>
    <property type="project" value="UniProtKB-SubCell"/>
</dbReference>
<dbReference type="InterPro" id="IPR003689">
    <property type="entry name" value="ZIP"/>
</dbReference>
<feature type="transmembrane region" description="Helical" evidence="8">
    <location>
        <begin position="188"/>
        <end position="210"/>
    </location>
</feature>
<dbReference type="GeneID" id="46428217"/>
<dbReference type="Pfam" id="PF02535">
    <property type="entry name" value="Zip"/>
    <property type="match status" value="1"/>
</dbReference>
<comment type="subcellular location">
    <subcellularLocation>
        <location evidence="1">Cell membrane</location>
        <topology evidence="1">Multi-pass membrane protein</topology>
    </subcellularLocation>
</comment>
<evidence type="ECO:0000256" key="6">
    <source>
        <dbReference type="ARBA" id="ARBA00022989"/>
    </source>
</evidence>
<dbReference type="GO" id="GO:0005385">
    <property type="term" value="F:zinc ion transmembrane transporter activity"/>
    <property type="evidence" value="ECO:0007669"/>
    <property type="project" value="TreeGrafter"/>
</dbReference>
<keyword evidence="6 8" id="KW-1133">Transmembrane helix</keyword>
<feature type="transmembrane region" description="Helical" evidence="8">
    <location>
        <begin position="112"/>
        <end position="131"/>
    </location>
</feature>
<feature type="transmembrane region" description="Helical" evidence="8">
    <location>
        <begin position="79"/>
        <end position="100"/>
    </location>
</feature>
<evidence type="ECO:0000256" key="2">
    <source>
        <dbReference type="ARBA" id="ARBA00006939"/>
    </source>
</evidence>
<dbReference type="AlphaFoldDB" id="A0A024EA03"/>
<evidence type="ECO:0000313" key="10">
    <source>
        <dbReference type="Proteomes" id="UP000026913"/>
    </source>
</evidence>
<keyword evidence="4 8" id="KW-0812">Transmembrane</keyword>
<accession>A0A024EA03</accession>
<dbReference type="Proteomes" id="UP000026913">
    <property type="component" value="Chromosome"/>
</dbReference>
<dbReference type="EMBL" id="CP005960">
    <property type="protein sequence ID" value="AHZ69632.1"/>
    <property type="molecule type" value="Genomic_DNA"/>
</dbReference>
<feature type="transmembrane region" description="Helical" evidence="8">
    <location>
        <begin position="16"/>
        <end position="38"/>
    </location>
</feature>
<feature type="transmembrane region" description="Helical" evidence="8">
    <location>
        <begin position="152"/>
        <end position="168"/>
    </location>
</feature>
<dbReference type="PANTHER" id="PTHR11040">
    <property type="entry name" value="ZINC/IRON TRANSPORTER"/>
    <property type="match status" value="1"/>
</dbReference>
<sequence length="297" mass="30357">MGTETLAFGSGRMFRYALGSLLLLAGMSLLVAHGLAWLDLEPKLLRALQGGAICALGTALGAVPVLVIRRMPQAVSDTLLGFGAGVMLAATAFSLIVPGISAAESLGLTPWAASGLISFGIMLGAFGLFLVDRKVSGASPEMLVGALERPVIPPRIWLFVFAIIAHNIPEGMAVGVSAGGGMPDADSLAMGIALQDVPEGLVIALVLAGAGMSRVKAFLIGAASGLVEPVFALLCAWLVSLAELLLPLGLALAAGAMLLVVTHEVIPESRRNGHDKLASLGLLIGFCLMMVMDTALA</sequence>
<reference evidence="9 10" key="1">
    <citation type="journal article" date="2012" name="J. Bacteriol.">
        <title>Genome sequence of cold-adapted Pseudomonas mandelii strain JR-1.</title>
        <authorList>
            <person name="Jang S.H."/>
            <person name="Kim J."/>
            <person name="Kim J."/>
            <person name="Hong S."/>
            <person name="Lee C."/>
        </authorList>
    </citation>
    <scope>NUCLEOTIDE SEQUENCE [LARGE SCALE GENOMIC DNA]</scope>
    <source>
        <strain evidence="9 10">JR-1</strain>
    </source>
</reference>
<feature type="transmembrane region" description="Helical" evidence="8">
    <location>
        <begin position="44"/>
        <end position="67"/>
    </location>
</feature>
<evidence type="ECO:0000256" key="5">
    <source>
        <dbReference type="ARBA" id="ARBA00022833"/>
    </source>
</evidence>
<dbReference type="KEGG" id="pman:OU5_2553"/>